<reference evidence="2" key="1">
    <citation type="submission" date="2020-02" db="EMBL/GenBank/DDBJ databases">
        <authorList>
            <person name="Meier V. D."/>
        </authorList>
    </citation>
    <scope>NUCLEOTIDE SEQUENCE</scope>
    <source>
        <strain evidence="2">AVDCRST_MAG38</strain>
    </source>
</reference>
<dbReference type="EMBL" id="CADCVJ010000212">
    <property type="protein sequence ID" value="CAA9488949.1"/>
    <property type="molecule type" value="Genomic_DNA"/>
</dbReference>
<gene>
    <name evidence="2" type="ORF">AVDCRST_MAG38-2511</name>
</gene>
<evidence type="ECO:0000313" key="2">
    <source>
        <dbReference type="EMBL" id="CAA9488949.1"/>
    </source>
</evidence>
<dbReference type="AlphaFoldDB" id="A0A6J4S3M6"/>
<protein>
    <submittedName>
        <fullName evidence="2">Uncharacterized protein</fullName>
    </submittedName>
</protein>
<evidence type="ECO:0000256" key="1">
    <source>
        <dbReference type="SAM" id="MobiDB-lite"/>
    </source>
</evidence>
<organism evidence="2">
    <name type="scientific">uncultured Solirubrobacteraceae bacterium</name>
    <dbReference type="NCBI Taxonomy" id="1162706"/>
    <lineage>
        <taxon>Bacteria</taxon>
        <taxon>Bacillati</taxon>
        <taxon>Actinomycetota</taxon>
        <taxon>Thermoleophilia</taxon>
        <taxon>Solirubrobacterales</taxon>
        <taxon>Solirubrobacteraceae</taxon>
        <taxon>environmental samples</taxon>
    </lineage>
</organism>
<sequence>MPASSGNRRNPHASRQHPPLTPAGTAPRRGSHAAAVAGPVEPARTLDAVSAPGLTLIRSARGVRLSKR</sequence>
<feature type="region of interest" description="Disordered" evidence="1">
    <location>
        <begin position="1"/>
        <end position="41"/>
    </location>
</feature>
<accession>A0A6J4S3M6</accession>
<name>A0A6J4S3M6_9ACTN</name>
<proteinExistence type="predicted"/>